<name>A0ACB9RJZ8_9MYRT</name>
<proteinExistence type="predicted"/>
<dbReference type="EMBL" id="CM042883">
    <property type="protein sequence ID" value="KAI4378818.1"/>
    <property type="molecule type" value="Genomic_DNA"/>
</dbReference>
<reference evidence="2" key="1">
    <citation type="journal article" date="2023" name="Front. Plant Sci.">
        <title>Chromosomal-level genome assembly of Melastoma candidum provides insights into trichome evolution.</title>
        <authorList>
            <person name="Zhong Y."/>
            <person name="Wu W."/>
            <person name="Sun C."/>
            <person name="Zou P."/>
            <person name="Liu Y."/>
            <person name="Dai S."/>
            <person name="Zhou R."/>
        </authorList>
    </citation>
    <scope>NUCLEOTIDE SEQUENCE [LARGE SCALE GENOMIC DNA]</scope>
</reference>
<dbReference type="Proteomes" id="UP001057402">
    <property type="component" value="Chromosome 4"/>
</dbReference>
<comment type="caution">
    <text evidence="1">The sequence shown here is derived from an EMBL/GenBank/DDBJ whole genome shotgun (WGS) entry which is preliminary data.</text>
</comment>
<protein>
    <submittedName>
        <fullName evidence="1">Uncharacterized protein</fullName>
    </submittedName>
</protein>
<sequence length="132" mass="15284">MFLLFLESRSIVVAFDSKLLLRVCSGNLFLIGSDYDFAVGDTINDLIEHTSEHPLFDYYCEDIHHAKSIYGQEVTLYGHGVCTSSLPQQDCRDCLKYAYLEMMEVCTHSDGARIQLMDCRLRYENYKFNNDE</sequence>
<organism evidence="1 2">
    <name type="scientific">Melastoma candidum</name>
    <dbReference type="NCBI Taxonomy" id="119954"/>
    <lineage>
        <taxon>Eukaryota</taxon>
        <taxon>Viridiplantae</taxon>
        <taxon>Streptophyta</taxon>
        <taxon>Embryophyta</taxon>
        <taxon>Tracheophyta</taxon>
        <taxon>Spermatophyta</taxon>
        <taxon>Magnoliopsida</taxon>
        <taxon>eudicotyledons</taxon>
        <taxon>Gunneridae</taxon>
        <taxon>Pentapetalae</taxon>
        <taxon>rosids</taxon>
        <taxon>malvids</taxon>
        <taxon>Myrtales</taxon>
        <taxon>Melastomataceae</taxon>
        <taxon>Melastomatoideae</taxon>
        <taxon>Melastomateae</taxon>
        <taxon>Melastoma</taxon>
    </lineage>
</organism>
<gene>
    <name evidence="1" type="ORF">MLD38_016247</name>
</gene>
<accession>A0ACB9RJZ8</accession>
<evidence type="ECO:0000313" key="1">
    <source>
        <dbReference type="EMBL" id="KAI4378818.1"/>
    </source>
</evidence>
<evidence type="ECO:0000313" key="2">
    <source>
        <dbReference type="Proteomes" id="UP001057402"/>
    </source>
</evidence>
<keyword evidence="2" id="KW-1185">Reference proteome</keyword>